<evidence type="ECO:0000313" key="2">
    <source>
        <dbReference type="EMBL" id="OJG83675.1"/>
    </source>
</evidence>
<dbReference type="AlphaFoldDB" id="A0A1L8WRN6"/>
<accession>A0A1L8WRN6</accession>
<dbReference type="GO" id="GO:0003677">
    <property type="term" value="F:DNA binding"/>
    <property type="evidence" value="ECO:0007669"/>
    <property type="project" value="InterPro"/>
</dbReference>
<comment type="caution">
    <text evidence="2">The sequence shown here is derived from an EMBL/GenBank/DDBJ whole genome shotgun (WGS) entry which is preliminary data.</text>
</comment>
<proteinExistence type="predicted"/>
<dbReference type="OrthoDB" id="2185658at2"/>
<evidence type="ECO:0000313" key="3">
    <source>
        <dbReference type="Proteomes" id="UP000182152"/>
    </source>
</evidence>
<dbReference type="RefSeq" id="WP_071854507.1">
    <property type="nucleotide sequence ID" value="NZ_JXLB01000002.1"/>
</dbReference>
<sequence length="80" mass="9515">MINNKLTEETIVRQEKVKRRLDTLEGYYGVKMTIIAKAVGIHYQNLHNFRKGKRTISKEKLSLLEELLEFKYGKLFEEEL</sequence>
<dbReference type="EMBL" id="JXLB01000002">
    <property type="protein sequence ID" value="OJG83675.1"/>
    <property type="molecule type" value="Genomic_DNA"/>
</dbReference>
<evidence type="ECO:0000259" key="1">
    <source>
        <dbReference type="PROSITE" id="PS50943"/>
    </source>
</evidence>
<dbReference type="SUPFAM" id="SSF47413">
    <property type="entry name" value="lambda repressor-like DNA-binding domains"/>
    <property type="match status" value="1"/>
</dbReference>
<keyword evidence="3" id="KW-1185">Reference proteome</keyword>
<name>A0A1L8WRN6_9ENTE</name>
<dbReference type="InterPro" id="IPR001387">
    <property type="entry name" value="Cro/C1-type_HTH"/>
</dbReference>
<dbReference type="Proteomes" id="UP000182152">
    <property type="component" value="Unassembled WGS sequence"/>
</dbReference>
<organism evidence="2 3">
    <name type="scientific">Enterococcus ratti</name>
    <dbReference type="NCBI Taxonomy" id="150033"/>
    <lineage>
        <taxon>Bacteria</taxon>
        <taxon>Bacillati</taxon>
        <taxon>Bacillota</taxon>
        <taxon>Bacilli</taxon>
        <taxon>Lactobacillales</taxon>
        <taxon>Enterococcaceae</taxon>
        <taxon>Enterococcus</taxon>
    </lineage>
</organism>
<dbReference type="InterPro" id="IPR010982">
    <property type="entry name" value="Lambda_DNA-bd_dom_sf"/>
</dbReference>
<dbReference type="PROSITE" id="PS50943">
    <property type="entry name" value="HTH_CROC1"/>
    <property type="match status" value="1"/>
</dbReference>
<reference evidence="2 3" key="1">
    <citation type="submission" date="2014-12" db="EMBL/GenBank/DDBJ databases">
        <title>Draft genome sequences of 29 type strains of Enterococci.</title>
        <authorList>
            <person name="Zhong Z."/>
            <person name="Sun Z."/>
            <person name="Liu W."/>
            <person name="Zhang W."/>
            <person name="Zhang H."/>
        </authorList>
    </citation>
    <scope>NUCLEOTIDE SEQUENCE [LARGE SCALE GENOMIC DNA]</scope>
    <source>
        <strain evidence="2 3">DSM 15687</strain>
    </source>
</reference>
<feature type="domain" description="HTH cro/C1-type" evidence="1">
    <location>
        <begin position="36"/>
        <end position="75"/>
    </location>
</feature>
<protein>
    <recommendedName>
        <fullName evidence="1">HTH cro/C1-type domain-containing protein</fullName>
    </recommendedName>
</protein>
<gene>
    <name evidence="2" type="ORF">RV14_GL000909</name>
</gene>